<evidence type="ECO:0000313" key="2">
    <source>
        <dbReference type="EMBL" id="PWC14762.1"/>
    </source>
</evidence>
<reference evidence="2 3" key="1">
    <citation type="submission" date="2018-04" db="EMBL/GenBank/DDBJ databases">
        <title>Brenneria corticis sp.nov.</title>
        <authorList>
            <person name="Li Y."/>
        </authorList>
    </citation>
    <scope>NUCLEOTIDE SEQUENCE [LARGE SCALE GENOMIC DNA]</scope>
    <source>
        <strain evidence="2 3">CFCC 11842</strain>
    </source>
</reference>
<feature type="coiled-coil region" evidence="1">
    <location>
        <begin position="39"/>
        <end position="66"/>
    </location>
</feature>
<evidence type="ECO:0008006" key="4">
    <source>
        <dbReference type="Google" id="ProtNLM"/>
    </source>
</evidence>
<accession>A0A2U1TZJ6</accession>
<sequence>MTDSMPGWAAWVSKPLWVLAAAQVIPLLAFALPVARWTLWEEQRQMADIERQLEQHTLAVRHIRQELATMPALPAMQTQLAAWQAEQRLFPADMPAQLVAAPLSQSGAVLLSLQPAQSPARDSADRAVWLLTFRADYRGVLQVLRQFIALPQVLRIEQLTMKSAQGGLHIEMTLIKPQAERRDGVE</sequence>
<proteinExistence type="predicted"/>
<dbReference type="RefSeq" id="WP_136166867.1">
    <property type="nucleotide sequence ID" value="NZ_KZ819080.1"/>
</dbReference>
<evidence type="ECO:0000256" key="1">
    <source>
        <dbReference type="SAM" id="Coils"/>
    </source>
</evidence>
<comment type="caution">
    <text evidence="2">The sequence shown here is derived from an EMBL/GenBank/DDBJ whole genome shotgun (WGS) entry which is preliminary data.</text>
</comment>
<keyword evidence="3" id="KW-1185">Reference proteome</keyword>
<gene>
    <name evidence="2" type="ORF">DDT56_13045</name>
</gene>
<organism evidence="2 3">
    <name type="scientific">Brenneria corticis</name>
    <dbReference type="NCBI Taxonomy" id="2173106"/>
    <lineage>
        <taxon>Bacteria</taxon>
        <taxon>Pseudomonadati</taxon>
        <taxon>Pseudomonadota</taxon>
        <taxon>Gammaproteobacteria</taxon>
        <taxon>Enterobacterales</taxon>
        <taxon>Pectobacteriaceae</taxon>
        <taxon>Brenneria</taxon>
    </lineage>
</organism>
<name>A0A2U1TZJ6_9GAMM</name>
<protein>
    <recommendedName>
        <fullName evidence="4">Pilus assembly protein PilO</fullName>
    </recommendedName>
</protein>
<dbReference type="AlphaFoldDB" id="A0A2U1TZJ6"/>
<keyword evidence="1" id="KW-0175">Coiled coil</keyword>
<evidence type="ECO:0000313" key="3">
    <source>
        <dbReference type="Proteomes" id="UP000296159"/>
    </source>
</evidence>
<dbReference type="Proteomes" id="UP000296159">
    <property type="component" value="Unassembled WGS sequence"/>
</dbReference>
<dbReference type="EMBL" id="QDKH01000013">
    <property type="protein sequence ID" value="PWC14762.1"/>
    <property type="molecule type" value="Genomic_DNA"/>
</dbReference>